<organism evidence="14 15">
    <name type="scientific">Brassica carinata</name>
    <name type="common">Ethiopian mustard</name>
    <name type="synonym">Abyssinian cabbage</name>
    <dbReference type="NCBI Taxonomy" id="52824"/>
    <lineage>
        <taxon>Eukaryota</taxon>
        <taxon>Viridiplantae</taxon>
        <taxon>Streptophyta</taxon>
        <taxon>Embryophyta</taxon>
        <taxon>Tracheophyta</taxon>
        <taxon>Spermatophyta</taxon>
        <taxon>Magnoliopsida</taxon>
        <taxon>eudicotyledons</taxon>
        <taxon>Gunneridae</taxon>
        <taxon>Pentapetalae</taxon>
        <taxon>rosids</taxon>
        <taxon>malvids</taxon>
        <taxon>Brassicales</taxon>
        <taxon>Brassicaceae</taxon>
        <taxon>Brassiceae</taxon>
        <taxon>Brassica</taxon>
    </lineage>
</organism>
<keyword evidence="5" id="KW-0654">Proteoglycan</keyword>
<evidence type="ECO:0000313" key="15">
    <source>
        <dbReference type="Proteomes" id="UP000886595"/>
    </source>
</evidence>
<comment type="similarity">
    <text evidence="10">Belongs to the classical AGP family.</text>
</comment>
<evidence type="ECO:0000256" key="12">
    <source>
        <dbReference type="SAM" id="Phobius"/>
    </source>
</evidence>
<keyword evidence="2" id="KW-1003">Cell membrane</keyword>
<comment type="function">
    <text evidence="9">Proteoglycan that seems to be implicated in diverse developmental roles such as differentiation, cell-cell recognition, embryogenesis and programmed cell death.</text>
</comment>
<evidence type="ECO:0000256" key="1">
    <source>
        <dbReference type="ARBA" id="ARBA00004609"/>
    </source>
</evidence>
<dbReference type="OrthoDB" id="1112782at2759"/>
<keyword evidence="3" id="KW-0336">GPI-anchor</keyword>
<dbReference type="AlphaFoldDB" id="A0A8X7UYC1"/>
<feature type="compositionally biased region" description="Low complexity" evidence="11">
    <location>
        <begin position="24"/>
        <end position="62"/>
    </location>
</feature>
<evidence type="ECO:0000256" key="2">
    <source>
        <dbReference type="ARBA" id="ARBA00022475"/>
    </source>
</evidence>
<feature type="signal peptide" evidence="13">
    <location>
        <begin position="1"/>
        <end position="20"/>
    </location>
</feature>
<keyword evidence="12" id="KW-0812">Transmembrane</keyword>
<evidence type="ECO:0000256" key="5">
    <source>
        <dbReference type="ARBA" id="ARBA00022974"/>
    </source>
</evidence>
<evidence type="ECO:0000256" key="13">
    <source>
        <dbReference type="SAM" id="SignalP"/>
    </source>
</evidence>
<evidence type="ECO:0000256" key="8">
    <source>
        <dbReference type="ARBA" id="ARBA00023288"/>
    </source>
</evidence>
<dbReference type="GO" id="GO:0098552">
    <property type="term" value="C:side of membrane"/>
    <property type="evidence" value="ECO:0007669"/>
    <property type="project" value="UniProtKB-KW"/>
</dbReference>
<feature type="compositionally biased region" description="Low complexity" evidence="11">
    <location>
        <begin position="77"/>
        <end position="87"/>
    </location>
</feature>
<dbReference type="EMBL" id="JAAMPC010000009">
    <property type="protein sequence ID" value="KAG2295334.1"/>
    <property type="molecule type" value="Genomic_DNA"/>
</dbReference>
<proteinExistence type="inferred from homology"/>
<keyword evidence="15" id="KW-1185">Reference proteome</keyword>
<keyword evidence="4 13" id="KW-0732">Signal</keyword>
<keyword evidence="8" id="KW-0449">Lipoprotein</keyword>
<sequence length="172" mass="17877">MARQFVVFALLALVVATAFAADAPSAAPTASPTKAPTTQTKAPAAAPKSSSTSAPAPKASSPVAEEPTPEDDYTANSPSESAEAPTVSSPPAPTPEADGPSSEGPGPEVVDNSATNVKLSIAGTVAAVGFFVFSLSLRYRNRAYQKTKNDLYQTDTKHITYIFFKFFGIHLK</sequence>
<keyword evidence="6 12" id="KW-0472">Membrane</keyword>
<name>A0A8X7UYC1_BRACI</name>
<dbReference type="Proteomes" id="UP000886595">
    <property type="component" value="Unassembled WGS sequence"/>
</dbReference>
<dbReference type="GO" id="GO:0005886">
    <property type="term" value="C:plasma membrane"/>
    <property type="evidence" value="ECO:0007669"/>
    <property type="project" value="UniProtKB-SubCell"/>
</dbReference>
<dbReference type="PANTHER" id="PTHR36321:SF21">
    <property type="entry name" value="CLASSICAL ARABINOGALACTAN PROTEIN 11"/>
    <property type="match status" value="1"/>
</dbReference>
<dbReference type="PANTHER" id="PTHR36321">
    <property type="entry name" value="CLASSICAL ARABINOGALACTAN PROTEIN 9"/>
    <property type="match status" value="1"/>
</dbReference>
<reference evidence="14 15" key="1">
    <citation type="submission" date="2020-02" db="EMBL/GenBank/DDBJ databases">
        <authorList>
            <person name="Ma Q."/>
            <person name="Huang Y."/>
            <person name="Song X."/>
            <person name="Pei D."/>
        </authorList>
    </citation>
    <scope>NUCLEOTIDE SEQUENCE [LARGE SCALE GENOMIC DNA]</scope>
    <source>
        <strain evidence="14">Sxm20200214</strain>
        <tissue evidence="14">Leaf</tissue>
    </source>
</reference>
<evidence type="ECO:0000313" key="14">
    <source>
        <dbReference type="EMBL" id="KAG2295334.1"/>
    </source>
</evidence>
<gene>
    <name evidence="14" type="ORF">Bca52824_042003</name>
</gene>
<evidence type="ECO:0000256" key="6">
    <source>
        <dbReference type="ARBA" id="ARBA00023136"/>
    </source>
</evidence>
<comment type="caution">
    <text evidence="14">The sequence shown here is derived from an EMBL/GenBank/DDBJ whole genome shotgun (WGS) entry which is preliminary data.</text>
</comment>
<feature type="transmembrane region" description="Helical" evidence="12">
    <location>
        <begin position="119"/>
        <end position="139"/>
    </location>
</feature>
<keyword evidence="7" id="KW-0325">Glycoprotein</keyword>
<evidence type="ECO:0000256" key="11">
    <source>
        <dbReference type="SAM" id="MobiDB-lite"/>
    </source>
</evidence>
<dbReference type="InterPro" id="IPR044959">
    <property type="entry name" value="AGP"/>
</dbReference>
<protein>
    <submittedName>
        <fullName evidence="14">Uncharacterized protein</fullName>
    </submittedName>
</protein>
<feature type="region of interest" description="Disordered" evidence="11">
    <location>
        <begin position="24"/>
        <end position="111"/>
    </location>
</feature>
<keyword evidence="12" id="KW-1133">Transmembrane helix</keyword>
<evidence type="ECO:0000256" key="3">
    <source>
        <dbReference type="ARBA" id="ARBA00022622"/>
    </source>
</evidence>
<evidence type="ECO:0000256" key="10">
    <source>
        <dbReference type="ARBA" id="ARBA00025756"/>
    </source>
</evidence>
<feature type="chain" id="PRO_5036467504" evidence="13">
    <location>
        <begin position="21"/>
        <end position="172"/>
    </location>
</feature>
<evidence type="ECO:0000256" key="7">
    <source>
        <dbReference type="ARBA" id="ARBA00023180"/>
    </source>
</evidence>
<evidence type="ECO:0000256" key="4">
    <source>
        <dbReference type="ARBA" id="ARBA00022729"/>
    </source>
</evidence>
<accession>A0A8X7UYC1</accession>
<evidence type="ECO:0000256" key="9">
    <source>
        <dbReference type="ARBA" id="ARBA00025294"/>
    </source>
</evidence>
<comment type="subcellular location">
    <subcellularLocation>
        <location evidence="1">Cell membrane</location>
        <topology evidence="1">Lipid-anchor</topology>
        <topology evidence="1">GPI-anchor</topology>
    </subcellularLocation>
</comment>